<evidence type="ECO:0000313" key="1">
    <source>
        <dbReference type="EMBL" id="GFY08250.1"/>
    </source>
</evidence>
<keyword evidence="2" id="KW-1185">Reference proteome</keyword>
<name>A0A8X6SBK7_TRICX</name>
<comment type="caution">
    <text evidence="1">The sequence shown here is derived from an EMBL/GenBank/DDBJ whole genome shotgun (WGS) entry which is preliminary data.</text>
</comment>
<proteinExistence type="predicted"/>
<dbReference type="Proteomes" id="UP000887159">
    <property type="component" value="Unassembled WGS sequence"/>
</dbReference>
<evidence type="ECO:0000313" key="2">
    <source>
        <dbReference type="Proteomes" id="UP000887159"/>
    </source>
</evidence>
<gene>
    <name evidence="1" type="ORF">TNCV_1356581</name>
</gene>
<protein>
    <submittedName>
        <fullName evidence="1">Uncharacterized protein</fullName>
    </submittedName>
</protein>
<dbReference type="EMBL" id="BMAU01021280">
    <property type="protein sequence ID" value="GFY08250.1"/>
    <property type="molecule type" value="Genomic_DNA"/>
</dbReference>
<accession>A0A8X6SBK7</accession>
<reference evidence="1" key="1">
    <citation type="submission" date="2020-08" db="EMBL/GenBank/DDBJ databases">
        <title>Multicomponent nature underlies the extraordinary mechanical properties of spider dragline silk.</title>
        <authorList>
            <person name="Kono N."/>
            <person name="Nakamura H."/>
            <person name="Mori M."/>
            <person name="Yoshida Y."/>
            <person name="Ohtoshi R."/>
            <person name="Malay A.D."/>
            <person name="Moran D.A.P."/>
            <person name="Tomita M."/>
            <person name="Numata K."/>
            <person name="Arakawa K."/>
        </authorList>
    </citation>
    <scope>NUCLEOTIDE SEQUENCE</scope>
</reference>
<organism evidence="1 2">
    <name type="scientific">Trichonephila clavipes</name>
    <name type="common">Golden silk orbweaver</name>
    <name type="synonym">Nephila clavipes</name>
    <dbReference type="NCBI Taxonomy" id="2585209"/>
    <lineage>
        <taxon>Eukaryota</taxon>
        <taxon>Metazoa</taxon>
        <taxon>Ecdysozoa</taxon>
        <taxon>Arthropoda</taxon>
        <taxon>Chelicerata</taxon>
        <taxon>Arachnida</taxon>
        <taxon>Araneae</taxon>
        <taxon>Araneomorphae</taxon>
        <taxon>Entelegynae</taxon>
        <taxon>Araneoidea</taxon>
        <taxon>Nephilidae</taxon>
        <taxon>Trichonephila</taxon>
    </lineage>
</organism>
<sequence length="96" mass="10741">MVAMSLCSGFQVIVESWVMSLLTYWPRLAVTFPNLILLFGNKNAKSSMLDLLDLWLIFEGKNLKLCEGNKWSSVVESPIPCNLPRPVSVTNLRIAA</sequence>
<dbReference type="AlphaFoldDB" id="A0A8X6SBK7"/>